<reference evidence="8" key="1">
    <citation type="submission" date="2023-03" db="EMBL/GenBank/DDBJ databases">
        <title>Massive genome expansion in bonnet fungi (Mycena s.s.) driven by repeated elements and novel gene families across ecological guilds.</title>
        <authorList>
            <consortium name="Lawrence Berkeley National Laboratory"/>
            <person name="Harder C.B."/>
            <person name="Miyauchi S."/>
            <person name="Viragh M."/>
            <person name="Kuo A."/>
            <person name="Thoen E."/>
            <person name="Andreopoulos B."/>
            <person name="Lu D."/>
            <person name="Skrede I."/>
            <person name="Drula E."/>
            <person name="Henrissat B."/>
            <person name="Morin E."/>
            <person name="Kohler A."/>
            <person name="Barry K."/>
            <person name="LaButti K."/>
            <person name="Morin E."/>
            <person name="Salamov A."/>
            <person name="Lipzen A."/>
            <person name="Mereny Z."/>
            <person name="Hegedus B."/>
            <person name="Baldrian P."/>
            <person name="Stursova M."/>
            <person name="Weitz H."/>
            <person name="Taylor A."/>
            <person name="Grigoriev I.V."/>
            <person name="Nagy L.G."/>
            <person name="Martin F."/>
            <person name="Kauserud H."/>
        </authorList>
    </citation>
    <scope>NUCLEOTIDE SEQUENCE</scope>
    <source>
        <strain evidence="8">CBHHK002</strain>
    </source>
</reference>
<dbReference type="GO" id="GO:0016614">
    <property type="term" value="F:oxidoreductase activity, acting on CH-OH group of donors"/>
    <property type="evidence" value="ECO:0007669"/>
    <property type="project" value="InterPro"/>
</dbReference>
<dbReference type="Proteomes" id="UP001218218">
    <property type="component" value="Unassembled WGS sequence"/>
</dbReference>
<dbReference type="SUPFAM" id="SSF54373">
    <property type="entry name" value="FAD-linked reductases, C-terminal domain"/>
    <property type="match status" value="1"/>
</dbReference>
<evidence type="ECO:0000256" key="2">
    <source>
        <dbReference type="ARBA" id="ARBA00022630"/>
    </source>
</evidence>
<keyword evidence="9" id="KW-1185">Reference proteome</keyword>
<evidence type="ECO:0000313" key="8">
    <source>
        <dbReference type="EMBL" id="KAJ7318154.1"/>
    </source>
</evidence>
<dbReference type="AlphaFoldDB" id="A0AAD7EFW5"/>
<evidence type="ECO:0000313" key="9">
    <source>
        <dbReference type="Proteomes" id="UP001218218"/>
    </source>
</evidence>
<proteinExistence type="predicted"/>
<name>A0AAD7EFW5_9AGAR</name>
<keyword evidence="4" id="KW-0274">FAD</keyword>
<evidence type="ECO:0000256" key="3">
    <source>
        <dbReference type="ARBA" id="ARBA00022729"/>
    </source>
</evidence>
<keyword evidence="5" id="KW-0560">Oxidoreductase</keyword>
<dbReference type="PANTHER" id="PTHR11552">
    <property type="entry name" value="GLUCOSE-METHANOL-CHOLINE GMC OXIDOREDUCTASE"/>
    <property type="match status" value="1"/>
</dbReference>
<keyword evidence="3" id="KW-0732">Signal</keyword>
<evidence type="ECO:0000256" key="6">
    <source>
        <dbReference type="ARBA" id="ARBA00023180"/>
    </source>
</evidence>
<evidence type="ECO:0000259" key="7">
    <source>
        <dbReference type="Pfam" id="PF05199"/>
    </source>
</evidence>
<evidence type="ECO:0000256" key="5">
    <source>
        <dbReference type="ARBA" id="ARBA00023002"/>
    </source>
</evidence>
<keyword evidence="6" id="KW-0325">Glycoprotein</keyword>
<keyword evidence="2" id="KW-0285">Flavoprotein</keyword>
<dbReference type="InterPro" id="IPR012132">
    <property type="entry name" value="GMC_OxRdtase"/>
</dbReference>
<accession>A0AAD7EFW5</accession>
<dbReference type="Pfam" id="PF05199">
    <property type="entry name" value="GMC_oxred_C"/>
    <property type="match status" value="1"/>
</dbReference>
<evidence type="ECO:0000256" key="4">
    <source>
        <dbReference type="ARBA" id="ARBA00022827"/>
    </source>
</evidence>
<comment type="caution">
    <text evidence="8">The sequence shown here is derived from an EMBL/GenBank/DDBJ whole genome shotgun (WGS) entry which is preliminary data.</text>
</comment>
<dbReference type="PANTHER" id="PTHR11552:SF201">
    <property type="entry name" value="GLUCOSE-METHANOL-CHOLINE OXIDOREDUCTASE N-TERMINAL DOMAIN-CONTAINING PROTEIN"/>
    <property type="match status" value="1"/>
</dbReference>
<feature type="domain" description="Glucose-methanol-choline oxidoreductase C-terminal" evidence="7">
    <location>
        <begin position="275"/>
        <end position="318"/>
    </location>
</feature>
<sequence length="375" mass="41361">MFYTRGTIEDFDRTKGTTSVSLPGFDWPIFYHKVLQTTKELPDIFPFNLDANSGKPLGLGIFFGYQAGCNLRLATECEAFQQHRIWLLNLYDKHVLLHAQVAQLVDPRNVAGKLSFGGVRFLQGIGDPNILNPPGILTILDLPSVGQGIQDQPFFPAVWSVNFTQTFDSVTENATRFDEAFAEWNNSHRAPSLRGHSHVAWLRLAPDSPIFENFSDPSAGPETLHIEIAFLVSWQRTGAPSNNNSGNFVSAGLAMVTPISPRLALFNGSHVSPPLQGGSITINSSNPFDPPVIDLGMLQSDFDLFALREALKRAQNSPKHQLGKTSLLAQPKIWKILRRMLWTHLSETRSHRSCRQCGDVGAGCKTRGSGSGSPR</sequence>
<gene>
    <name evidence="8" type="ORF">DFH08DRAFT_1037024</name>
</gene>
<comment type="cofactor">
    <cofactor evidence="1">
        <name>FAD</name>
        <dbReference type="ChEBI" id="CHEBI:57692"/>
    </cofactor>
</comment>
<dbReference type="InterPro" id="IPR007867">
    <property type="entry name" value="GMC_OxRtase_C"/>
</dbReference>
<evidence type="ECO:0000256" key="1">
    <source>
        <dbReference type="ARBA" id="ARBA00001974"/>
    </source>
</evidence>
<dbReference type="Gene3D" id="3.30.560.10">
    <property type="entry name" value="Glucose Oxidase, domain 3"/>
    <property type="match status" value="1"/>
</dbReference>
<organism evidence="8 9">
    <name type="scientific">Mycena albidolilacea</name>
    <dbReference type="NCBI Taxonomy" id="1033008"/>
    <lineage>
        <taxon>Eukaryota</taxon>
        <taxon>Fungi</taxon>
        <taxon>Dikarya</taxon>
        <taxon>Basidiomycota</taxon>
        <taxon>Agaricomycotina</taxon>
        <taxon>Agaricomycetes</taxon>
        <taxon>Agaricomycetidae</taxon>
        <taxon>Agaricales</taxon>
        <taxon>Marasmiineae</taxon>
        <taxon>Mycenaceae</taxon>
        <taxon>Mycena</taxon>
    </lineage>
</organism>
<dbReference type="GO" id="GO:0050660">
    <property type="term" value="F:flavin adenine dinucleotide binding"/>
    <property type="evidence" value="ECO:0007669"/>
    <property type="project" value="InterPro"/>
</dbReference>
<dbReference type="EMBL" id="JARIHO010000059">
    <property type="protein sequence ID" value="KAJ7318154.1"/>
    <property type="molecule type" value="Genomic_DNA"/>
</dbReference>
<protein>
    <recommendedName>
        <fullName evidence="7">Glucose-methanol-choline oxidoreductase C-terminal domain-containing protein</fullName>
    </recommendedName>
</protein>